<dbReference type="PANTHER" id="PTHR46082">
    <property type="entry name" value="ATP/GTP-BINDING PROTEIN-RELATED"/>
    <property type="match status" value="1"/>
</dbReference>
<evidence type="ECO:0000256" key="1">
    <source>
        <dbReference type="SAM" id="MobiDB-lite"/>
    </source>
</evidence>
<dbReference type="InterPro" id="IPR000845">
    <property type="entry name" value="Nucleoside_phosphorylase_d"/>
</dbReference>
<proteinExistence type="predicted"/>
<sequence>MGQSVAPSRRDEFEIAIFCALALEYNAVTPLFDQYWERDYGRVMGDNNTYTTGRIGTHNVVLVLLAGMGKVHASIASANINPSYTRIRLALLVGICGGTQTDTQGNEIFLGDVVISDQVVQYDFARQFPDAVVPKGEVRDILGRETPNIRGFVNTLQTSLYQQHLRARTLEHLKALQEDAGSVNYSYPGRARDKLFRPDYRHKHRSWQGCLVCDRCVKKSHPTCEQAKKLSCDALDCDEANLIPRTPGQSQRREKSKAWDGTELQDDDPWVHFGPIASGDLVMKSGEDRDRIAQAQGIIAFEMEGAGVYDNVPTIIIKGVCDYADCHKNKSFQNYAAATAAATMKAVLQRYQQTDRSFQAPHAIPHKARGGVGRGGRADYGYAYGGRATGAQVTRASAIGGTGFGGHARGRDSATGGEAEGGEASGPNPQGGDAIQGDAELFD</sequence>
<gene>
    <name evidence="3" type="ORF">BDW59DRAFT_161334</name>
</gene>
<dbReference type="SUPFAM" id="SSF53167">
    <property type="entry name" value="Purine and uridine phosphorylases"/>
    <property type="match status" value="1"/>
</dbReference>
<feature type="region of interest" description="Disordered" evidence="1">
    <location>
        <begin position="243"/>
        <end position="265"/>
    </location>
</feature>
<evidence type="ECO:0000259" key="2">
    <source>
        <dbReference type="Pfam" id="PF01048"/>
    </source>
</evidence>
<evidence type="ECO:0000313" key="4">
    <source>
        <dbReference type="Proteomes" id="UP001610335"/>
    </source>
</evidence>
<feature type="compositionally biased region" description="Basic and acidic residues" evidence="1">
    <location>
        <begin position="251"/>
        <end position="260"/>
    </location>
</feature>
<feature type="region of interest" description="Disordered" evidence="1">
    <location>
        <begin position="400"/>
        <end position="443"/>
    </location>
</feature>
<dbReference type="PANTHER" id="PTHR46082:SF6">
    <property type="entry name" value="AAA+ ATPASE DOMAIN-CONTAINING PROTEIN-RELATED"/>
    <property type="match status" value="1"/>
</dbReference>
<dbReference type="Gene3D" id="3.40.50.1580">
    <property type="entry name" value="Nucleoside phosphorylase domain"/>
    <property type="match status" value="1"/>
</dbReference>
<dbReference type="Pfam" id="PF01048">
    <property type="entry name" value="PNP_UDP_1"/>
    <property type="match status" value="1"/>
</dbReference>
<feature type="domain" description="Nucleoside phosphorylase" evidence="2">
    <location>
        <begin position="15"/>
        <end position="132"/>
    </location>
</feature>
<comment type="caution">
    <text evidence="3">The sequence shown here is derived from an EMBL/GenBank/DDBJ whole genome shotgun (WGS) entry which is preliminary data.</text>
</comment>
<reference evidence="3 4" key="1">
    <citation type="submission" date="2024-07" db="EMBL/GenBank/DDBJ databases">
        <title>Section-level genome sequencing and comparative genomics of Aspergillus sections Usti and Cavernicolus.</title>
        <authorList>
            <consortium name="Lawrence Berkeley National Laboratory"/>
            <person name="Nybo J.L."/>
            <person name="Vesth T.C."/>
            <person name="Theobald S."/>
            <person name="Frisvad J.C."/>
            <person name="Larsen T.O."/>
            <person name="Kjaerboelling I."/>
            <person name="Rothschild-Mancinelli K."/>
            <person name="Lyhne E.K."/>
            <person name="Kogle M.E."/>
            <person name="Barry K."/>
            <person name="Clum A."/>
            <person name="Na H."/>
            <person name="Ledsgaard L."/>
            <person name="Lin J."/>
            <person name="Lipzen A."/>
            <person name="Kuo A."/>
            <person name="Riley R."/>
            <person name="Mondo S."/>
            <person name="LaButti K."/>
            <person name="Haridas S."/>
            <person name="Pangalinan J."/>
            <person name="Salamov A.A."/>
            <person name="Simmons B.A."/>
            <person name="Magnuson J.K."/>
            <person name="Chen J."/>
            <person name="Drula E."/>
            <person name="Henrissat B."/>
            <person name="Wiebenga A."/>
            <person name="Lubbers R.J."/>
            <person name="Gomes A.C."/>
            <person name="Makela M.R."/>
            <person name="Stajich J."/>
            <person name="Grigoriev I.V."/>
            <person name="Mortensen U.H."/>
            <person name="De vries R.P."/>
            <person name="Baker S.E."/>
            <person name="Andersen M.R."/>
        </authorList>
    </citation>
    <scope>NUCLEOTIDE SEQUENCE [LARGE SCALE GENOMIC DNA]</scope>
    <source>
        <strain evidence="3 4">CBS 600.67</strain>
    </source>
</reference>
<dbReference type="InterPro" id="IPR035994">
    <property type="entry name" value="Nucleoside_phosphorylase_sf"/>
</dbReference>
<protein>
    <submittedName>
        <fullName evidence="3">Nucleoside phosphorylase domain-containing protein</fullName>
    </submittedName>
</protein>
<name>A0ABR4IDY1_9EURO</name>
<organism evidence="3 4">
    <name type="scientific">Aspergillus cavernicola</name>
    <dbReference type="NCBI Taxonomy" id="176166"/>
    <lineage>
        <taxon>Eukaryota</taxon>
        <taxon>Fungi</taxon>
        <taxon>Dikarya</taxon>
        <taxon>Ascomycota</taxon>
        <taxon>Pezizomycotina</taxon>
        <taxon>Eurotiomycetes</taxon>
        <taxon>Eurotiomycetidae</taxon>
        <taxon>Eurotiales</taxon>
        <taxon>Aspergillaceae</taxon>
        <taxon>Aspergillus</taxon>
        <taxon>Aspergillus subgen. Nidulantes</taxon>
    </lineage>
</organism>
<evidence type="ECO:0000313" key="3">
    <source>
        <dbReference type="EMBL" id="KAL2825955.1"/>
    </source>
</evidence>
<accession>A0ABR4IDY1</accession>
<dbReference type="Proteomes" id="UP001610335">
    <property type="component" value="Unassembled WGS sequence"/>
</dbReference>
<keyword evidence="4" id="KW-1185">Reference proteome</keyword>
<dbReference type="EMBL" id="JBFXLS010000033">
    <property type="protein sequence ID" value="KAL2825955.1"/>
    <property type="molecule type" value="Genomic_DNA"/>
</dbReference>
<dbReference type="InterPro" id="IPR053137">
    <property type="entry name" value="NLR-like"/>
</dbReference>